<comment type="caution">
    <text evidence="3">The sequence shown here is derived from an EMBL/GenBank/DDBJ whole genome shotgun (WGS) entry which is preliminary data.</text>
</comment>
<evidence type="ECO:0000313" key="4">
    <source>
        <dbReference type="Proteomes" id="UP000649617"/>
    </source>
</evidence>
<keyword evidence="1" id="KW-0175">Coiled coil</keyword>
<protein>
    <submittedName>
        <fullName evidence="3">Uncharacterized protein</fullName>
    </submittedName>
</protein>
<evidence type="ECO:0000256" key="1">
    <source>
        <dbReference type="SAM" id="Coils"/>
    </source>
</evidence>
<dbReference type="OrthoDB" id="423961at2759"/>
<gene>
    <name evidence="3" type="ORF">SPIL2461_LOCUS8063</name>
</gene>
<accession>A0A812P1Y5</accession>
<evidence type="ECO:0000256" key="2">
    <source>
        <dbReference type="SAM" id="MobiDB-lite"/>
    </source>
</evidence>
<feature type="compositionally biased region" description="Basic and acidic residues" evidence="2">
    <location>
        <begin position="338"/>
        <end position="356"/>
    </location>
</feature>
<sequence>MERRSLVSRGMAVLGAGGACTREAHLRDNSVVSPDAIAEGARQDCTTGLAKNLQPNAFKYHVDFSSDVPGETAELWVGTPYAAWIERDVRRRHSKEHMAQINELQEQLRQEVQRRRAVEQELEEAREELKKVPELQAALTESRQTLMKYVEKGLAISGLGNIHAVCRNILHQWRRHTTVNTIDRLRRRTPDVGRCHFELLQLHEQGLEHLKAVQVDMLNAVTRFMDKDAMIIPDREEPDEALRMSFALWDGALVEAVDVNWECELWHLPPVGEGHRSRAGLALGSLGRRLAAGLSPISADENLMPDWERGTWQESLLNLSGHEVKLRKLPLKPLPRTGSERVRRSSGHERLPDEFMPRVGPSARVSQPRTMHRAQTRSLGDSAEFVRTKMTSDVVECFYFDSGPLAELNNQVSKSKPYATPFSPKSNAAWRKLKELCLTEDGQCVRCASTGGSTCDDGASLGSTLETCITQQPTQAMDSWFDSVPDWTRQAQSVTIGDTLDSKCLEVESFSMNRNLVEHGLPLMLRVPEIGSRFSEYFVCVHKGGENFSLLDRRISREKHNFHYAWEDVSIYHYIQSLLPQDESSSEVAAERPAQALKNYYTDEVVRCTFSDKCNPRQIDLMFRTKQALQCWVHLMQSKLLAKMSQEAWTSVSGL</sequence>
<dbReference type="EMBL" id="CAJNIZ010013003">
    <property type="protein sequence ID" value="CAE7341718.1"/>
    <property type="molecule type" value="Genomic_DNA"/>
</dbReference>
<feature type="coiled-coil region" evidence="1">
    <location>
        <begin position="94"/>
        <end position="135"/>
    </location>
</feature>
<proteinExistence type="predicted"/>
<reference evidence="3" key="1">
    <citation type="submission" date="2021-02" db="EMBL/GenBank/DDBJ databases">
        <authorList>
            <person name="Dougan E. K."/>
            <person name="Rhodes N."/>
            <person name="Thang M."/>
            <person name="Chan C."/>
        </authorList>
    </citation>
    <scope>NUCLEOTIDE SEQUENCE</scope>
</reference>
<dbReference type="AlphaFoldDB" id="A0A812P1Y5"/>
<feature type="region of interest" description="Disordered" evidence="2">
    <location>
        <begin position="335"/>
        <end position="378"/>
    </location>
</feature>
<evidence type="ECO:0000313" key="3">
    <source>
        <dbReference type="EMBL" id="CAE7341718.1"/>
    </source>
</evidence>
<organism evidence="3 4">
    <name type="scientific">Symbiodinium pilosum</name>
    <name type="common">Dinoflagellate</name>
    <dbReference type="NCBI Taxonomy" id="2952"/>
    <lineage>
        <taxon>Eukaryota</taxon>
        <taxon>Sar</taxon>
        <taxon>Alveolata</taxon>
        <taxon>Dinophyceae</taxon>
        <taxon>Suessiales</taxon>
        <taxon>Symbiodiniaceae</taxon>
        <taxon>Symbiodinium</taxon>
    </lineage>
</organism>
<dbReference type="PROSITE" id="PS51257">
    <property type="entry name" value="PROKAR_LIPOPROTEIN"/>
    <property type="match status" value="1"/>
</dbReference>
<dbReference type="Proteomes" id="UP000649617">
    <property type="component" value="Unassembled WGS sequence"/>
</dbReference>
<name>A0A812P1Y5_SYMPI</name>
<keyword evidence="4" id="KW-1185">Reference proteome</keyword>